<proteinExistence type="predicted"/>
<feature type="coiled-coil region" evidence="1">
    <location>
        <begin position="1"/>
        <end position="35"/>
    </location>
</feature>
<organism evidence="2 3">
    <name type="scientific">Aphanomyces astaci</name>
    <name type="common">Crayfish plague agent</name>
    <dbReference type="NCBI Taxonomy" id="112090"/>
    <lineage>
        <taxon>Eukaryota</taxon>
        <taxon>Sar</taxon>
        <taxon>Stramenopiles</taxon>
        <taxon>Oomycota</taxon>
        <taxon>Saprolegniomycetes</taxon>
        <taxon>Saprolegniales</taxon>
        <taxon>Verrucalvaceae</taxon>
        <taxon>Aphanomyces</taxon>
    </lineage>
</organism>
<sequence>MEHAQRTLAAKTEQLMELERKCKLYEREIAGLRQKKMQSGGPTDEASPQRRPLSLVDLDHIHTQTLKIESKADTVSRMVTMYASGDPPPPVEQLQALLLDLEDEEGVVSCDPLASDQEGKQRILMSLMQSQAILDGVAHHLAQGCARFLGSNCALQ</sequence>
<dbReference type="EMBL" id="QUTB01008655">
    <property type="protein sequence ID" value="RHY41919.1"/>
    <property type="molecule type" value="Genomic_DNA"/>
</dbReference>
<protein>
    <submittedName>
        <fullName evidence="2">Uncharacterized protein</fullName>
    </submittedName>
</protein>
<comment type="caution">
    <text evidence="2">The sequence shown here is derived from an EMBL/GenBank/DDBJ whole genome shotgun (WGS) entry which is preliminary data.</text>
</comment>
<dbReference type="AlphaFoldDB" id="A0A418BH11"/>
<evidence type="ECO:0000256" key="1">
    <source>
        <dbReference type="SAM" id="Coils"/>
    </source>
</evidence>
<keyword evidence="1" id="KW-0175">Coiled coil</keyword>
<evidence type="ECO:0000313" key="2">
    <source>
        <dbReference type="EMBL" id="RHY41919.1"/>
    </source>
</evidence>
<evidence type="ECO:0000313" key="3">
    <source>
        <dbReference type="Proteomes" id="UP000283543"/>
    </source>
</evidence>
<name>A0A418BH11_APHAT</name>
<gene>
    <name evidence="2" type="ORF">DYB34_005868</name>
</gene>
<dbReference type="Proteomes" id="UP000283543">
    <property type="component" value="Unassembled WGS sequence"/>
</dbReference>
<reference evidence="2 3" key="1">
    <citation type="submission" date="2018-08" db="EMBL/GenBank/DDBJ databases">
        <title>Aphanomyces genome sequencing and annotation.</title>
        <authorList>
            <person name="Minardi D."/>
            <person name="Oidtmann B."/>
            <person name="Van Der Giezen M."/>
            <person name="Studholme D.J."/>
        </authorList>
    </citation>
    <scope>NUCLEOTIDE SEQUENCE [LARGE SCALE GENOMIC DNA]</scope>
    <source>
        <strain evidence="2 3">Si</strain>
    </source>
</reference>
<accession>A0A418BH11</accession>
<dbReference type="VEuPathDB" id="FungiDB:H257_04573"/>